<evidence type="ECO:0000313" key="3">
    <source>
        <dbReference type="Proteomes" id="UP001589738"/>
    </source>
</evidence>
<evidence type="ECO:0000313" key="2">
    <source>
        <dbReference type="EMBL" id="MFC0474858.1"/>
    </source>
</evidence>
<feature type="compositionally biased region" description="Basic and acidic residues" evidence="1">
    <location>
        <begin position="51"/>
        <end position="78"/>
    </location>
</feature>
<dbReference type="InterPro" id="IPR025953">
    <property type="entry name" value="YlbD_coat"/>
</dbReference>
<dbReference type="Pfam" id="PF14071">
    <property type="entry name" value="YlbD_coat"/>
    <property type="match status" value="1"/>
</dbReference>
<protein>
    <submittedName>
        <fullName evidence="2">YlbD family protein</fullName>
    </submittedName>
</protein>
<gene>
    <name evidence="2" type="ORF">ACFFHF_06030</name>
</gene>
<proteinExistence type="predicted"/>
<keyword evidence="3" id="KW-1185">Reference proteome</keyword>
<evidence type="ECO:0000256" key="1">
    <source>
        <dbReference type="SAM" id="MobiDB-lite"/>
    </source>
</evidence>
<reference evidence="2 3" key="1">
    <citation type="submission" date="2024-09" db="EMBL/GenBank/DDBJ databases">
        <authorList>
            <person name="Sun Q."/>
            <person name="Mori K."/>
        </authorList>
    </citation>
    <scope>NUCLEOTIDE SEQUENCE [LARGE SCALE GENOMIC DNA]</scope>
    <source>
        <strain evidence="2 3">CGMCC 1.9126</strain>
    </source>
</reference>
<accession>A0ABV6KNG8</accession>
<organism evidence="2 3">
    <name type="scientific">Robertmurraya beringensis</name>
    <dbReference type="NCBI Taxonomy" id="641660"/>
    <lineage>
        <taxon>Bacteria</taxon>
        <taxon>Bacillati</taxon>
        <taxon>Bacillota</taxon>
        <taxon>Bacilli</taxon>
        <taxon>Bacillales</taxon>
        <taxon>Bacillaceae</taxon>
        <taxon>Robertmurraya</taxon>
    </lineage>
</organism>
<sequence length="141" mass="15934">MAKKQLHPSVQKFKEYVRAHPELIKQVRSGTNTWQELYEEWYLFGEEDSKEDGTDDHRSQSTESTKETSTEESSKKDWMSTVLGAVRNMDPNQLQHHIVSISSALGAIQGVISSLQGGNSSPNPPKKNVSPPSHPFHFRQD</sequence>
<feature type="region of interest" description="Disordered" evidence="1">
    <location>
        <begin position="47"/>
        <end position="79"/>
    </location>
</feature>
<comment type="caution">
    <text evidence="2">The sequence shown here is derived from an EMBL/GenBank/DDBJ whole genome shotgun (WGS) entry which is preliminary data.</text>
</comment>
<dbReference type="RefSeq" id="WP_160545702.1">
    <property type="nucleotide sequence ID" value="NZ_JBHLUU010000016.1"/>
</dbReference>
<feature type="region of interest" description="Disordered" evidence="1">
    <location>
        <begin position="113"/>
        <end position="141"/>
    </location>
</feature>
<dbReference type="Proteomes" id="UP001589738">
    <property type="component" value="Unassembled WGS sequence"/>
</dbReference>
<dbReference type="EMBL" id="JBHLUU010000016">
    <property type="protein sequence ID" value="MFC0474858.1"/>
    <property type="molecule type" value="Genomic_DNA"/>
</dbReference>
<name>A0ABV6KNG8_9BACI</name>